<keyword evidence="3 6" id="KW-0812">Transmembrane</keyword>
<evidence type="ECO:0000256" key="6">
    <source>
        <dbReference type="SAM" id="Phobius"/>
    </source>
</evidence>
<evidence type="ECO:0000256" key="1">
    <source>
        <dbReference type="ARBA" id="ARBA00004651"/>
    </source>
</evidence>
<evidence type="ECO:0000256" key="5">
    <source>
        <dbReference type="ARBA" id="ARBA00023136"/>
    </source>
</evidence>
<protein>
    <submittedName>
        <fullName evidence="8">DUF202 domain-containing protein</fullName>
    </submittedName>
</protein>
<feature type="domain" description="DUF202" evidence="7">
    <location>
        <begin position="19"/>
        <end position="81"/>
    </location>
</feature>
<keyword evidence="2" id="KW-1003">Cell membrane</keyword>
<dbReference type="PANTHER" id="PTHR34187">
    <property type="entry name" value="FGR18P"/>
    <property type="match status" value="1"/>
</dbReference>
<keyword evidence="9" id="KW-1185">Reference proteome</keyword>
<evidence type="ECO:0000256" key="3">
    <source>
        <dbReference type="ARBA" id="ARBA00022692"/>
    </source>
</evidence>
<reference evidence="9" key="1">
    <citation type="journal article" date="2019" name="Int. J. Syst. Evol. Microbiol.">
        <title>The Global Catalogue of Microorganisms (GCM) 10K type strain sequencing project: providing services to taxonomists for standard genome sequencing and annotation.</title>
        <authorList>
            <consortium name="The Broad Institute Genomics Platform"/>
            <consortium name="The Broad Institute Genome Sequencing Center for Infectious Disease"/>
            <person name="Wu L."/>
            <person name="Ma J."/>
        </authorList>
    </citation>
    <scope>NUCLEOTIDE SEQUENCE [LARGE SCALE GENOMIC DNA]</scope>
    <source>
        <strain evidence="9">CECT 7706</strain>
    </source>
</reference>
<evidence type="ECO:0000256" key="2">
    <source>
        <dbReference type="ARBA" id="ARBA00022475"/>
    </source>
</evidence>
<keyword evidence="5 6" id="KW-0472">Membrane</keyword>
<dbReference type="InterPro" id="IPR052053">
    <property type="entry name" value="IM_YidH-like"/>
</dbReference>
<evidence type="ECO:0000256" key="4">
    <source>
        <dbReference type="ARBA" id="ARBA00022989"/>
    </source>
</evidence>
<sequence>MENKTEETLIVRDFLARQRTKLANDRTLLSYIRTSLYFIVSGTALIKVNDLENVKELGYFSFLISLVLLILGFINFFRLKRKLNKGKYEKM</sequence>
<feature type="transmembrane region" description="Helical" evidence="6">
    <location>
        <begin position="58"/>
        <end position="77"/>
    </location>
</feature>
<comment type="caution">
    <text evidence="8">The sequence shown here is derived from an EMBL/GenBank/DDBJ whole genome shotgun (WGS) entry which is preliminary data.</text>
</comment>
<gene>
    <name evidence="8" type="ORF">QWZ15_00655</name>
</gene>
<evidence type="ECO:0000313" key="9">
    <source>
        <dbReference type="Proteomes" id="UP001236663"/>
    </source>
</evidence>
<feature type="transmembrane region" description="Helical" evidence="6">
    <location>
        <begin position="28"/>
        <end position="46"/>
    </location>
</feature>
<dbReference type="Proteomes" id="UP001236663">
    <property type="component" value="Unassembled WGS sequence"/>
</dbReference>
<dbReference type="RefSeq" id="WP_163385653.1">
    <property type="nucleotide sequence ID" value="NZ_JAUFQS010000001.1"/>
</dbReference>
<dbReference type="InterPro" id="IPR003807">
    <property type="entry name" value="DUF202"/>
</dbReference>
<dbReference type="EMBL" id="JAUFQS010000001">
    <property type="protein sequence ID" value="MDN3686322.1"/>
    <property type="molecule type" value="Genomic_DNA"/>
</dbReference>
<name>A0ABT8C2Q3_9BACT</name>
<dbReference type="PANTHER" id="PTHR34187:SF2">
    <property type="entry name" value="DUF202 DOMAIN-CONTAINING PROTEIN"/>
    <property type="match status" value="1"/>
</dbReference>
<organism evidence="8 9">
    <name type="scientific">Cyclobacterium jeungdonense</name>
    <dbReference type="NCBI Taxonomy" id="708087"/>
    <lineage>
        <taxon>Bacteria</taxon>
        <taxon>Pseudomonadati</taxon>
        <taxon>Bacteroidota</taxon>
        <taxon>Cytophagia</taxon>
        <taxon>Cytophagales</taxon>
        <taxon>Cyclobacteriaceae</taxon>
        <taxon>Cyclobacterium</taxon>
    </lineage>
</organism>
<comment type="subcellular location">
    <subcellularLocation>
        <location evidence="1">Cell membrane</location>
        <topology evidence="1">Multi-pass membrane protein</topology>
    </subcellularLocation>
</comment>
<proteinExistence type="predicted"/>
<evidence type="ECO:0000259" key="7">
    <source>
        <dbReference type="Pfam" id="PF02656"/>
    </source>
</evidence>
<keyword evidence="4 6" id="KW-1133">Transmembrane helix</keyword>
<dbReference type="Pfam" id="PF02656">
    <property type="entry name" value="DUF202"/>
    <property type="match status" value="1"/>
</dbReference>
<accession>A0ABT8C2Q3</accession>
<evidence type="ECO:0000313" key="8">
    <source>
        <dbReference type="EMBL" id="MDN3686322.1"/>
    </source>
</evidence>